<keyword evidence="1" id="KW-0812">Transmembrane</keyword>
<organism evidence="2 3">
    <name type="scientific">Chlorogloeopsis fritschii PCC 6912</name>
    <dbReference type="NCBI Taxonomy" id="211165"/>
    <lineage>
        <taxon>Bacteria</taxon>
        <taxon>Bacillati</taxon>
        <taxon>Cyanobacteriota</taxon>
        <taxon>Cyanophyceae</taxon>
        <taxon>Nostocales</taxon>
        <taxon>Chlorogloeopsidaceae</taxon>
        <taxon>Chlorogloeopsis</taxon>
    </lineage>
</organism>
<comment type="caution">
    <text evidence="2">The sequence shown here is derived from an EMBL/GenBank/DDBJ whole genome shotgun (WGS) entry which is preliminary data.</text>
</comment>
<keyword evidence="3" id="KW-1185">Reference proteome</keyword>
<proteinExistence type="predicted"/>
<evidence type="ECO:0000256" key="1">
    <source>
        <dbReference type="SAM" id="Phobius"/>
    </source>
</evidence>
<feature type="transmembrane region" description="Helical" evidence="1">
    <location>
        <begin position="66"/>
        <end position="88"/>
    </location>
</feature>
<keyword evidence="1" id="KW-1133">Transmembrane helix</keyword>
<name>A0A3S0Y1M6_CHLFR</name>
<dbReference type="Proteomes" id="UP000268857">
    <property type="component" value="Unassembled WGS sequence"/>
</dbReference>
<evidence type="ECO:0000313" key="2">
    <source>
        <dbReference type="EMBL" id="RUR86093.1"/>
    </source>
</evidence>
<reference evidence="2 3" key="1">
    <citation type="journal article" date="2019" name="Genome Biol. Evol.">
        <title>Day and night: Metabolic profiles and evolutionary relationships of six axenic non-marine cyanobacteria.</title>
        <authorList>
            <person name="Will S.E."/>
            <person name="Henke P."/>
            <person name="Boedeker C."/>
            <person name="Huang S."/>
            <person name="Brinkmann H."/>
            <person name="Rohde M."/>
            <person name="Jarek M."/>
            <person name="Friedl T."/>
            <person name="Seufert S."/>
            <person name="Schumacher M."/>
            <person name="Overmann J."/>
            <person name="Neumann-Schaal M."/>
            <person name="Petersen J."/>
        </authorList>
    </citation>
    <scope>NUCLEOTIDE SEQUENCE [LARGE SCALE GENOMIC DNA]</scope>
    <source>
        <strain evidence="2 3">PCC 6912</strain>
    </source>
</reference>
<gene>
    <name evidence="2" type="ORF">PCC6912_09180</name>
</gene>
<dbReference type="STRING" id="211165.GCA_000317285_04555"/>
<sequence length="186" mass="22046">MRVTNLNYRKKSYRKVAMLKNNNFIETFIPSVGLFSRFIITNLLLLIVPTYLISFMLIILSYQESYFLIPVVILLAFISLVVLLMILIGEFGVKRLCINNQEIYLVCELLGVRFLVPFTIRSRQDIIRIERNQDAWNRYFLTIWAGRQKYEIFTDDLHFFSVTNPELDWLAQELSNWLDLPISNHN</sequence>
<keyword evidence="1" id="KW-0472">Membrane</keyword>
<protein>
    <submittedName>
        <fullName evidence="2">Uncharacterized protein</fullName>
    </submittedName>
</protein>
<dbReference type="EMBL" id="RSCJ01000002">
    <property type="protein sequence ID" value="RUR86093.1"/>
    <property type="molecule type" value="Genomic_DNA"/>
</dbReference>
<feature type="transmembrane region" description="Helical" evidence="1">
    <location>
        <begin position="38"/>
        <end position="60"/>
    </location>
</feature>
<dbReference type="AlphaFoldDB" id="A0A3S0Y1M6"/>
<evidence type="ECO:0000313" key="3">
    <source>
        <dbReference type="Proteomes" id="UP000268857"/>
    </source>
</evidence>
<accession>A0A3S0Y1M6</accession>